<gene>
    <name evidence="2" type="ORF">IFO66_06170</name>
</gene>
<proteinExistence type="predicted"/>
<dbReference type="InterPro" id="IPR001387">
    <property type="entry name" value="Cro/C1-type_HTH"/>
</dbReference>
<organism evidence="2 3">
    <name type="scientific">Paenibacillus arenosi</name>
    <dbReference type="NCBI Taxonomy" id="2774142"/>
    <lineage>
        <taxon>Bacteria</taxon>
        <taxon>Bacillati</taxon>
        <taxon>Bacillota</taxon>
        <taxon>Bacilli</taxon>
        <taxon>Bacillales</taxon>
        <taxon>Paenibacillaceae</taxon>
        <taxon>Paenibacillus</taxon>
    </lineage>
</organism>
<comment type="caution">
    <text evidence="2">The sequence shown here is derived from an EMBL/GenBank/DDBJ whole genome shotgun (WGS) entry which is preliminary data.</text>
</comment>
<accession>A0ABR9AUV5</accession>
<dbReference type="PROSITE" id="PS50943">
    <property type="entry name" value="HTH_CROC1"/>
    <property type="match status" value="1"/>
</dbReference>
<dbReference type="SMART" id="SM00530">
    <property type="entry name" value="HTH_XRE"/>
    <property type="match status" value="1"/>
</dbReference>
<protein>
    <submittedName>
        <fullName evidence="2">Helix-turn-helix transcriptional regulator</fullName>
    </submittedName>
</protein>
<dbReference type="Proteomes" id="UP000634529">
    <property type="component" value="Unassembled WGS sequence"/>
</dbReference>
<dbReference type="RefSeq" id="WP_192024309.1">
    <property type="nucleotide sequence ID" value="NZ_JACYTN010000003.1"/>
</dbReference>
<dbReference type="InterPro" id="IPR010982">
    <property type="entry name" value="Lambda_DNA-bd_dom_sf"/>
</dbReference>
<reference evidence="2 3" key="1">
    <citation type="submission" date="2020-09" db="EMBL/GenBank/DDBJ databases">
        <title>Paenibacillus sp. CAU 1523 isolated from sand of Haeundae Beach.</title>
        <authorList>
            <person name="Kim W."/>
        </authorList>
    </citation>
    <scope>NUCLEOTIDE SEQUENCE [LARGE SCALE GENOMIC DNA]</scope>
    <source>
        <strain evidence="2 3">CAU 1523</strain>
    </source>
</reference>
<evidence type="ECO:0000313" key="2">
    <source>
        <dbReference type="EMBL" id="MBD8497890.1"/>
    </source>
</evidence>
<evidence type="ECO:0000313" key="3">
    <source>
        <dbReference type="Proteomes" id="UP000634529"/>
    </source>
</evidence>
<name>A0ABR9AUV5_9BACL</name>
<dbReference type="Pfam" id="PF01381">
    <property type="entry name" value="HTH_3"/>
    <property type="match status" value="1"/>
</dbReference>
<sequence length="93" mass="10759">MTKDIIVHDLQNLIDVPREYYSISIPKMEITRCIKNELGERNLSIRKLADEVGMKHPQIIRVTSGENYNIETLLKILDALDLEIVLQKRVTTP</sequence>
<dbReference type="EMBL" id="JACYTN010000003">
    <property type="protein sequence ID" value="MBD8497890.1"/>
    <property type="molecule type" value="Genomic_DNA"/>
</dbReference>
<dbReference type="SUPFAM" id="SSF47413">
    <property type="entry name" value="lambda repressor-like DNA-binding domains"/>
    <property type="match status" value="1"/>
</dbReference>
<dbReference type="CDD" id="cd00093">
    <property type="entry name" value="HTH_XRE"/>
    <property type="match status" value="1"/>
</dbReference>
<evidence type="ECO:0000259" key="1">
    <source>
        <dbReference type="PROSITE" id="PS50943"/>
    </source>
</evidence>
<dbReference type="Gene3D" id="1.10.260.40">
    <property type="entry name" value="lambda repressor-like DNA-binding domains"/>
    <property type="match status" value="1"/>
</dbReference>
<keyword evidence="3" id="KW-1185">Reference proteome</keyword>
<feature type="domain" description="HTH cro/C1-type" evidence="1">
    <location>
        <begin position="34"/>
        <end position="87"/>
    </location>
</feature>